<evidence type="ECO:0000313" key="1">
    <source>
        <dbReference type="EMBL" id="WWQ62952.1"/>
    </source>
</evidence>
<reference evidence="1" key="1">
    <citation type="journal article" date="2025" name="Int. J. Syst. Evol. Microbiol.">
        <title>Streptomyces citrinus sp. nov., with yellow diffusible pigment.</title>
        <authorList>
            <person name="He Y."/>
            <person name="Yang E."/>
            <person name="Xu J."/>
            <person name="Sun Y."/>
            <person name="Sun L."/>
        </authorList>
    </citation>
    <scope>NUCLEOTIDE SEQUENCE</scope>
    <source>
        <strain evidence="1">Q6</strain>
    </source>
</reference>
<accession>A0ACD5A6Y0</accession>
<name>A0ACD5A6Y0_9ACTN</name>
<protein>
    <submittedName>
        <fullName evidence="1">Uncharacterized protein</fullName>
    </submittedName>
</protein>
<keyword evidence="2" id="KW-1185">Reference proteome</keyword>
<evidence type="ECO:0000313" key="2">
    <source>
        <dbReference type="Proteomes" id="UP001432251"/>
    </source>
</evidence>
<dbReference type="EMBL" id="CP146022">
    <property type="protein sequence ID" value="WWQ62952.1"/>
    <property type="molecule type" value="Genomic_DNA"/>
</dbReference>
<organism evidence="1 2">
    <name type="scientific">Streptomyces citrinus</name>
    <dbReference type="NCBI Taxonomy" id="3118173"/>
    <lineage>
        <taxon>Bacteria</taxon>
        <taxon>Bacillati</taxon>
        <taxon>Actinomycetota</taxon>
        <taxon>Actinomycetes</taxon>
        <taxon>Kitasatosporales</taxon>
        <taxon>Streptomycetaceae</taxon>
        <taxon>Streptomyces</taxon>
    </lineage>
</organism>
<proteinExistence type="predicted"/>
<gene>
    <name evidence="1" type="ORF">V2W30_06035</name>
</gene>
<sequence>MTNTQRGRTAGMRQLLHREVAGTIGLLADEQDFTAMRRYRSFTFPDHETYLRQVEGLLKSRAAIGGHTSIALFDPEEYAEFCAETGIEPDAPASRSRFTAELASAGPSIPYEGQPLSDLVPDLVEEAVRQATWEYATTLVSRVGPCPVCGEDVGRLAFARASYLVARVIDAIGDGTHHWVCSVPTGRETLHAVLHVDASEPGRVTLDETEAMELTTVLALAIVTRTPCGLVLRTTSPGRTARVYGWHLKDESLDPLTGAQVFDAYCVDADSGDLKAPDPHLDYCTAPDVADGDPEGRHRH</sequence>
<dbReference type="Proteomes" id="UP001432251">
    <property type="component" value="Chromosome"/>
</dbReference>